<dbReference type="PRINTS" id="PR00411">
    <property type="entry name" value="PNDRDTASEI"/>
</dbReference>
<evidence type="ECO:0000259" key="6">
    <source>
        <dbReference type="Pfam" id="PF00890"/>
    </source>
</evidence>
<evidence type="ECO:0000256" key="2">
    <source>
        <dbReference type="ARBA" id="ARBA00022630"/>
    </source>
</evidence>
<dbReference type="PROSITE" id="PS51257">
    <property type="entry name" value="PROKAR_LIPOPROTEIN"/>
    <property type="match status" value="1"/>
</dbReference>
<keyword evidence="3" id="KW-0274">FAD</keyword>
<dbReference type="EMBL" id="JAYMFH010000005">
    <property type="protein sequence ID" value="MEC4294708.1"/>
    <property type="molecule type" value="Genomic_DNA"/>
</dbReference>
<dbReference type="PANTHER" id="PTHR43400">
    <property type="entry name" value="FUMARATE REDUCTASE"/>
    <property type="match status" value="1"/>
</dbReference>
<evidence type="ECO:0000256" key="4">
    <source>
        <dbReference type="ARBA" id="ARBA00023002"/>
    </source>
</evidence>
<protein>
    <submittedName>
        <fullName evidence="7">FAD-dependent oxidoreductase</fullName>
    </submittedName>
</protein>
<dbReference type="PANTHER" id="PTHR43400:SF10">
    <property type="entry name" value="3-OXOSTEROID 1-DEHYDROGENASE"/>
    <property type="match status" value="1"/>
</dbReference>
<dbReference type="InterPro" id="IPR006311">
    <property type="entry name" value="TAT_signal"/>
</dbReference>
<dbReference type="Gene3D" id="3.90.700.10">
    <property type="entry name" value="Succinate dehydrogenase/fumarate reductase flavoprotein, catalytic domain"/>
    <property type="match status" value="1"/>
</dbReference>
<evidence type="ECO:0000256" key="5">
    <source>
        <dbReference type="SAM" id="SignalP"/>
    </source>
</evidence>
<keyword evidence="4" id="KW-0560">Oxidoreductase</keyword>
<comment type="cofactor">
    <cofactor evidence="1">
        <name>FAD</name>
        <dbReference type="ChEBI" id="CHEBI:57692"/>
    </cofactor>
</comment>
<dbReference type="PROSITE" id="PS51318">
    <property type="entry name" value="TAT"/>
    <property type="match status" value="1"/>
</dbReference>
<sequence length="493" mass="51744">MTAIRTMTRRSFIGLAAGASALAAAGLAGCAPRTEPSTAVDETLSCDVLVVGGGAAGTTAAAEAAAAGASTILVEKFGWLAGSSSLAIGTLYGAGTKLQQAAGIEDDPSGLLEYFLSRGGDKLDPAMQQFCAEHFGETIDWLHDELGVPFKEKVSKKGSDTVPRGHNIDDRDEVALEIMAAYAADKGVRFLFNTEAIALATGPDGQVQGIFAENTAGKSIRIDAARTIIATGGFCRNDEMIAEYCPDYVGVYTEVGEGCTGEGLQMGLDIGAAYIGHGGTNGILACPVEAGQSKLINKQAMWIDSSGKRFVNEDGQTHDIYYSVANFPDQIFYAVYDQAMVDALDEHLARCFELGLDKGYFSQGETVAEAAEALGVDGAAVEAQLASYNAMVHNGVDTEFSKKEENLLALETGPYYLLSMGVCTHGSFGGYHVNTDFEVLNEQGEVIPNLYAVGEVSCGSFIYDDYPAGGCGLNYSYTSGRFAGRNAAQAVLA</sequence>
<feature type="signal peptide" evidence="5">
    <location>
        <begin position="1"/>
        <end position="30"/>
    </location>
</feature>
<dbReference type="Proteomes" id="UP001343724">
    <property type="component" value="Unassembled WGS sequence"/>
</dbReference>
<dbReference type="Gene3D" id="3.50.50.60">
    <property type="entry name" value="FAD/NAD(P)-binding domain"/>
    <property type="match status" value="1"/>
</dbReference>
<dbReference type="SUPFAM" id="SSF51905">
    <property type="entry name" value="FAD/NAD(P)-binding domain"/>
    <property type="match status" value="1"/>
</dbReference>
<dbReference type="InterPro" id="IPR003953">
    <property type="entry name" value="FAD-dep_OxRdtase_2_FAD-bd"/>
</dbReference>
<keyword evidence="8" id="KW-1185">Reference proteome</keyword>
<proteinExistence type="predicted"/>
<dbReference type="SUPFAM" id="SSF56425">
    <property type="entry name" value="Succinate dehydrogenase/fumarate reductase flavoprotein, catalytic domain"/>
    <property type="match status" value="1"/>
</dbReference>
<feature type="chain" id="PRO_5045412331" evidence="5">
    <location>
        <begin position="31"/>
        <end position="493"/>
    </location>
</feature>
<gene>
    <name evidence="7" type="ORF">VJ920_05255</name>
</gene>
<dbReference type="InterPro" id="IPR036188">
    <property type="entry name" value="FAD/NAD-bd_sf"/>
</dbReference>
<dbReference type="PRINTS" id="PR00368">
    <property type="entry name" value="FADPNR"/>
</dbReference>
<evidence type="ECO:0000313" key="7">
    <source>
        <dbReference type="EMBL" id="MEC4294708.1"/>
    </source>
</evidence>
<dbReference type="InterPro" id="IPR050315">
    <property type="entry name" value="FAD-oxidoreductase_2"/>
</dbReference>
<evidence type="ECO:0000256" key="1">
    <source>
        <dbReference type="ARBA" id="ARBA00001974"/>
    </source>
</evidence>
<comment type="caution">
    <text evidence="7">The sequence shown here is derived from an EMBL/GenBank/DDBJ whole genome shotgun (WGS) entry which is preliminary data.</text>
</comment>
<name>A0ABU6IXZ5_9ACTN</name>
<dbReference type="Pfam" id="PF00890">
    <property type="entry name" value="FAD_binding_2"/>
    <property type="match status" value="1"/>
</dbReference>
<keyword evidence="5" id="KW-0732">Signal</keyword>
<evidence type="ECO:0000256" key="3">
    <source>
        <dbReference type="ARBA" id="ARBA00022827"/>
    </source>
</evidence>
<dbReference type="RefSeq" id="WP_326454542.1">
    <property type="nucleotide sequence ID" value="NZ_JAYMFH010000005.1"/>
</dbReference>
<reference evidence="7 8" key="1">
    <citation type="submission" date="2024-01" db="EMBL/GenBank/DDBJ databases">
        <title>novel species in genus Adlercreutzia.</title>
        <authorList>
            <person name="Liu X."/>
        </authorList>
    </citation>
    <scope>NUCLEOTIDE SEQUENCE [LARGE SCALE GENOMIC DNA]</scope>
    <source>
        <strain evidence="7 8">R22</strain>
    </source>
</reference>
<organism evidence="7 8">
    <name type="scientific">Adlercreutzia shanghongiae</name>
    <dbReference type="NCBI Taxonomy" id="3111773"/>
    <lineage>
        <taxon>Bacteria</taxon>
        <taxon>Bacillati</taxon>
        <taxon>Actinomycetota</taxon>
        <taxon>Coriobacteriia</taxon>
        <taxon>Eggerthellales</taxon>
        <taxon>Eggerthellaceae</taxon>
        <taxon>Adlercreutzia</taxon>
    </lineage>
</organism>
<feature type="domain" description="FAD-dependent oxidoreductase 2 FAD-binding" evidence="6">
    <location>
        <begin position="47"/>
        <end position="461"/>
    </location>
</feature>
<evidence type="ECO:0000313" key="8">
    <source>
        <dbReference type="Proteomes" id="UP001343724"/>
    </source>
</evidence>
<dbReference type="InterPro" id="IPR027477">
    <property type="entry name" value="Succ_DH/fumarate_Rdtase_cat_sf"/>
</dbReference>
<keyword evidence="2" id="KW-0285">Flavoprotein</keyword>
<accession>A0ABU6IXZ5</accession>